<dbReference type="InterPro" id="IPR000549">
    <property type="entry name" value="PSI_PsaG/PsaK"/>
</dbReference>
<dbReference type="Gene3D" id="1.20.860.20">
    <property type="entry name" value="Photosystem I PsaK, reaction centre"/>
    <property type="match status" value="1"/>
</dbReference>
<dbReference type="GO" id="GO:0031676">
    <property type="term" value="C:plasma membrane-derived thylakoid membrane"/>
    <property type="evidence" value="ECO:0007669"/>
    <property type="project" value="UniProtKB-SubCell"/>
</dbReference>
<dbReference type="GO" id="GO:0009522">
    <property type="term" value="C:photosystem I"/>
    <property type="evidence" value="ECO:0007669"/>
    <property type="project" value="UniProtKB-KW"/>
</dbReference>
<keyword evidence="5 9" id="KW-0603">Photosystem I</keyword>
<evidence type="ECO:0000256" key="1">
    <source>
        <dbReference type="ARBA" id="ARBA00004141"/>
    </source>
</evidence>
<reference evidence="10" key="2">
    <citation type="submission" date="2020-08" db="EMBL/GenBank/DDBJ databases">
        <authorList>
            <person name="Chen M."/>
            <person name="Teng W."/>
            <person name="Zhao L."/>
            <person name="Hu C."/>
            <person name="Zhou Y."/>
            <person name="Han B."/>
            <person name="Song L."/>
            <person name="Shu W."/>
        </authorList>
    </citation>
    <scope>NUCLEOTIDE SEQUENCE</scope>
    <source>
        <strain evidence="10">FACHB-1375</strain>
    </source>
</reference>
<feature type="transmembrane region" description="Helical" evidence="9">
    <location>
        <begin position="65"/>
        <end position="87"/>
    </location>
</feature>
<evidence type="ECO:0000256" key="7">
    <source>
        <dbReference type="ARBA" id="ARBA00023078"/>
    </source>
</evidence>
<protein>
    <recommendedName>
        <fullName evidence="9">Photosystem I reaction center subunit PsaK</fullName>
    </recommendedName>
    <alternativeName>
        <fullName evidence="9">Photosystem I subunit X</fullName>
    </alternativeName>
</protein>
<dbReference type="HAMAP" id="MF_00474">
    <property type="entry name" value="PSI_PsaK"/>
    <property type="match status" value="1"/>
</dbReference>
<dbReference type="AlphaFoldDB" id="A0A926ZK87"/>
<evidence type="ECO:0000256" key="3">
    <source>
        <dbReference type="ARBA" id="ARBA00022531"/>
    </source>
</evidence>
<dbReference type="RefSeq" id="WP_190472920.1">
    <property type="nucleotide sequence ID" value="NZ_JACJPW010000108.1"/>
</dbReference>
<keyword evidence="6 9" id="KW-1133">Transmembrane helix</keyword>
<evidence type="ECO:0000313" key="11">
    <source>
        <dbReference type="Proteomes" id="UP000641646"/>
    </source>
</evidence>
<evidence type="ECO:0000256" key="5">
    <source>
        <dbReference type="ARBA" id="ARBA00022836"/>
    </source>
</evidence>
<evidence type="ECO:0000256" key="4">
    <source>
        <dbReference type="ARBA" id="ARBA00022692"/>
    </source>
</evidence>
<evidence type="ECO:0000256" key="9">
    <source>
        <dbReference type="HAMAP-Rule" id="MF_00474"/>
    </source>
</evidence>
<dbReference type="SUPFAM" id="SSF81563">
    <property type="entry name" value="Photosystem I reaction center subunit X, PsaK"/>
    <property type="match status" value="1"/>
</dbReference>
<dbReference type="PROSITE" id="PS01026">
    <property type="entry name" value="PHOTOSYSTEM_I_PSAGK"/>
    <property type="match status" value="1"/>
</dbReference>
<proteinExistence type="inferred from homology"/>
<dbReference type="Pfam" id="PF01241">
    <property type="entry name" value="PSI_PSAK"/>
    <property type="match status" value="1"/>
</dbReference>
<name>A0A926ZK87_9CYAN</name>
<evidence type="ECO:0000256" key="8">
    <source>
        <dbReference type="ARBA" id="ARBA00023136"/>
    </source>
</evidence>
<keyword evidence="3 9" id="KW-0602">Photosynthesis</keyword>
<evidence type="ECO:0000313" key="10">
    <source>
        <dbReference type="EMBL" id="MBD2185137.1"/>
    </source>
</evidence>
<gene>
    <name evidence="9 10" type="primary">psaK</name>
    <name evidence="10" type="ORF">H6G03_29380</name>
</gene>
<comment type="caution">
    <text evidence="10">The sequence shown here is derived from an EMBL/GenBank/DDBJ whole genome shotgun (WGS) entry which is preliminary data.</text>
</comment>
<sequence length="93" mass="9586">MLNLTLLAAVVESTVPRTPNWTPAVGLVMILCNLLAIAIGRFAIQNPGSGPDLPVGKPALFRNFTIPELLATASFGHILGAGVILGLTNAGIL</sequence>
<feature type="transmembrane region" description="Helical" evidence="9">
    <location>
        <begin position="23"/>
        <end position="44"/>
    </location>
</feature>
<evidence type="ECO:0000256" key="2">
    <source>
        <dbReference type="ARBA" id="ARBA00006458"/>
    </source>
</evidence>
<dbReference type="InterPro" id="IPR037101">
    <property type="entry name" value="PSI_PsaK_bact"/>
</dbReference>
<accession>A0A926ZK87</accession>
<keyword evidence="7 9" id="KW-0793">Thylakoid</keyword>
<dbReference type="NCBIfam" id="TIGR03049">
    <property type="entry name" value="PS_I_psaK"/>
    <property type="match status" value="1"/>
</dbReference>
<organism evidence="10 11">
    <name type="scientific">Aerosakkonema funiforme FACHB-1375</name>
    <dbReference type="NCBI Taxonomy" id="2949571"/>
    <lineage>
        <taxon>Bacteria</taxon>
        <taxon>Bacillati</taxon>
        <taxon>Cyanobacteriota</taxon>
        <taxon>Cyanophyceae</taxon>
        <taxon>Oscillatoriophycideae</taxon>
        <taxon>Aerosakkonematales</taxon>
        <taxon>Aerosakkonemataceae</taxon>
        <taxon>Aerosakkonema</taxon>
    </lineage>
</organism>
<dbReference type="Proteomes" id="UP000641646">
    <property type="component" value="Unassembled WGS sequence"/>
</dbReference>
<dbReference type="GO" id="GO:0015979">
    <property type="term" value="P:photosynthesis"/>
    <property type="evidence" value="ECO:0007669"/>
    <property type="project" value="UniProtKB-UniRule"/>
</dbReference>
<keyword evidence="11" id="KW-1185">Reference proteome</keyword>
<dbReference type="EMBL" id="JACJPW010000108">
    <property type="protein sequence ID" value="MBD2185137.1"/>
    <property type="molecule type" value="Genomic_DNA"/>
</dbReference>
<reference evidence="10" key="1">
    <citation type="journal article" date="2015" name="ISME J.">
        <title>Draft Genome Sequence of Streptomyces incarnatus NRRL8089, which Produces the Nucleoside Antibiotic Sinefungin.</title>
        <authorList>
            <person name="Oshima K."/>
            <person name="Hattori M."/>
            <person name="Shimizu H."/>
            <person name="Fukuda K."/>
            <person name="Nemoto M."/>
            <person name="Inagaki K."/>
            <person name="Tamura T."/>
        </authorList>
    </citation>
    <scope>NUCLEOTIDE SEQUENCE</scope>
    <source>
        <strain evidence="10">FACHB-1375</strain>
    </source>
</reference>
<dbReference type="InterPro" id="IPR017492">
    <property type="entry name" value="PSI_PsaK"/>
</dbReference>
<comment type="subcellular location">
    <subcellularLocation>
        <location evidence="9">Cellular thylakoid membrane</location>
        <topology evidence="9">Multi-pass membrane protein</topology>
    </subcellularLocation>
    <subcellularLocation>
        <location evidence="1">Membrane</location>
        <topology evidence="1">Multi-pass membrane protein</topology>
    </subcellularLocation>
</comment>
<keyword evidence="4 9" id="KW-0812">Transmembrane</keyword>
<dbReference type="InterPro" id="IPR035982">
    <property type="entry name" value="PSI_centre_PsaK_sf"/>
</dbReference>
<comment type="similarity">
    <text evidence="2 9">Belongs to the PsaG/PsaK family.</text>
</comment>
<keyword evidence="8 9" id="KW-0472">Membrane</keyword>
<evidence type="ECO:0000256" key="6">
    <source>
        <dbReference type="ARBA" id="ARBA00022989"/>
    </source>
</evidence>